<evidence type="ECO:0000313" key="2">
    <source>
        <dbReference type="Proteomes" id="UP001201873"/>
    </source>
</evidence>
<dbReference type="Gene3D" id="1.25.40.10">
    <property type="entry name" value="Tetratricopeptide repeat domain"/>
    <property type="match status" value="2"/>
</dbReference>
<evidence type="ECO:0000313" key="1">
    <source>
        <dbReference type="EMBL" id="MCK9878650.1"/>
    </source>
</evidence>
<dbReference type="PANTHER" id="PTHR19959">
    <property type="entry name" value="KINESIN LIGHT CHAIN"/>
    <property type="match status" value="1"/>
</dbReference>
<dbReference type="Proteomes" id="UP001201873">
    <property type="component" value="Unassembled WGS sequence"/>
</dbReference>
<dbReference type="RefSeq" id="WP_248826738.1">
    <property type="nucleotide sequence ID" value="NZ_JALKFT010000040.1"/>
</dbReference>
<comment type="caution">
    <text evidence="1">The sequence shown here is derived from an EMBL/GenBank/DDBJ whole genome shotgun (WGS) entry which is preliminary data.</text>
</comment>
<accession>A0ABT0K4G7</accession>
<feature type="non-terminal residue" evidence="1">
    <location>
        <position position="460"/>
    </location>
</feature>
<dbReference type="Pfam" id="PF13374">
    <property type="entry name" value="TPR_10"/>
    <property type="match status" value="1"/>
</dbReference>
<dbReference type="PANTHER" id="PTHR19959:SF119">
    <property type="entry name" value="FUNGAL LIPASE-LIKE DOMAIN-CONTAINING PROTEIN"/>
    <property type="match status" value="1"/>
</dbReference>
<organism evidence="1 2">
    <name type="scientific">Frankia umida</name>
    <dbReference type="NCBI Taxonomy" id="573489"/>
    <lineage>
        <taxon>Bacteria</taxon>
        <taxon>Bacillati</taxon>
        <taxon>Actinomycetota</taxon>
        <taxon>Actinomycetes</taxon>
        <taxon>Frankiales</taxon>
        <taxon>Frankiaceae</taxon>
        <taxon>Frankia</taxon>
    </lineage>
</organism>
<reference evidence="1 2" key="1">
    <citation type="submission" date="2022-04" db="EMBL/GenBank/DDBJ databases">
        <title>Genome diversity in the genus Frankia.</title>
        <authorList>
            <person name="Carlos-Shanley C."/>
            <person name="Hahn D."/>
        </authorList>
    </citation>
    <scope>NUCLEOTIDE SEQUENCE [LARGE SCALE GENOMIC DNA]</scope>
    <source>
        <strain evidence="1 2">Ag45/Mut15</strain>
    </source>
</reference>
<keyword evidence="2" id="KW-1185">Reference proteome</keyword>
<name>A0ABT0K4G7_9ACTN</name>
<dbReference type="SUPFAM" id="SSF48452">
    <property type="entry name" value="TPR-like"/>
    <property type="match status" value="2"/>
</dbReference>
<proteinExistence type="predicted"/>
<gene>
    <name evidence="1" type="ORF">MXD59_23275</name>
</gene>
<protein>
    <submittedName>
        <fullName evidence="1">Tetratricopeptide repeat protein</fullName>
    </submittedName>
</protein>
<dbReference type="EMBL" id="JALKFT010000040">
    <property type="protein sequence ID" value="MCK9878650.1"/>
    <property type="molecule type" value="Genomic_DNA"/>
</dbReference>
<sequence length="460" mass="48670">AAGEQAVALYRDLADVHPEAFRPDLARSLNNLSTQLSNLGRREEALAAGEDAISIMRELSRAFPGAYADTLGQSLAFARIIQSGARSFQSETHASDSLIELSLSTLRTFGQADRQAFNAVWQGGAHTDLGIRERLLEQVQARLDRFAIDRSPATVLDPEAVAEVAALLSTVVEPAGNLEIARVAGWLHWARYLVLPVGEDQEDLAAAVALFAPVYLAHADMVPDRVRVYFDDQWHSAAADTPDALAGRAVALLHETMRTGDRPALNDAIDLLRQAVGASPADDLDRAGPLSNLGAALRTRFARAGQIADLDAAIAAGRAAVNVVPPDHPDRTGYLSNLGAALATRFAWGGQLADLDEAISAGRAAVDVTPPHHPDRAAIVGNLSAVLQARFERVGSFADLDEAINAGRAAVDGTPPHHPDRAGYLSNLGAALATRFERVGSFADLDEAINAGRAAVDGTP</sequence>
<feature type="non-terminal residue" evidence="1">
    <location>
        <position position="1"/>
    </location>
</feature>
<dbReference type="InterPro" id="IPR011990">
    <property type="entry name" value="TPR-like_helical_dom_sf"/>
</dbReference>